<dbReference type="InterPro" id="IPR052905">
    <property type="entry name" value="LD-transpeptidase_YkuD-like"/>
</dbReference>
<feature type="coiled-coil region" evidence="8">
    <location>
        <begin position="19"/>
        <end position="46"/>
    </location>
</feature>
<gene>
    <name evidence="10" type="ORF">K1I41_10565</name>
</gene>
<evidence type="ECO:0000313" key="10">
    <source>
        <dbReference type="EMBL" id="QYJ67967.1"/>
    </source>
</evidence>
<evidence type="ECO:0000313" key="11">
    <source>
        <dbReference type="Proteomes" id="UP000825381"/>
    </source>
</evidence>
<dbReference type="PROSITE" id="PS52029">
    <property type="entry name" value="LD_TPASE"/>
    <property type="match status" value="1"/>
</dbReference>
<keyword evidence="11" id="KW-1185">Reference proteome</keyword>
<evidence type="ECO:0000256" key="1">
    <source>
        <dbReference type="ARBA" id="ARBA00004752"/>
    </source>
</evidence>
<dbReference type="Pfam" id="PF20142">
    <property type="entry name" value="Scaffold"/>
    <property type="match status" value="1"/>
</dbReference>
<sequence length="532" mass="61486">MIKLQRILLVVLLGTLFITVSCKDEKTEEEKEMEKLEDMAIDLEDHTIPMDTTKFEAFFKNHPKFKVFEADVREVYKKHKNYIWHDKDGLVAFAKVLYNETNQLNEEGITLSIPYKDSISAIFSSGLKKDPDVNTELLVSSMYFYYTDKVYAGLDEEASKSTGWYLPRERTSYVSYLDTLMSDPKLIKKDKSEFFKQYYKLKKGLKKYRAIAENGGWGTITLNDGVKSLKPGDSAEAIAQVRRRLFIEGYLAKNNGKTLYDDELIAGVNKYDLKHNRTLDSLITPSLVKELNIPVEKRIKTISVNMERCRWVTPKINKAKEYIAVNIPSFRLHYFQDGKPALISRVVVGKQFHETTIFSGEMSYIAFSPYWNIPSSILENEIKPKIKKDKNYLAKHNMEWVGDRVRQKPGGSNALGLVKFIFPNSNNIYLHDTPSKSLFNREERAFSHGCIRVEKVKELALAITSKHGGWDEDKVYKAMHAGRENVFTIENKIPVYIAYFTAWADDEGNVAFFDDVYKRDDRLAKLLYNDRL</sequence>
<protein>
    <submittedName>
        <fullName evidence="10">L,D-transpeptidase family protein</fullName>
    </submittedName>
</protein>
<evidence type="ECO:0000256" key="6">
    <source>
        <dbReference type="ARBA" id="ARBA00023316"/>
    </source>
</evidence>
<evidence type="ECO:0000259" key="9">
    <source>
        <dbReference type="PROSITE" id="PS52029"/>
    </source>
</evidence>
<dbReference type="RefSeq" id="WP_220640312.1">
    <property type="nucleotide sequence ID" value="NZ_CP080429.1"/>
</dbReference>
<evidence type="ECO:0000256" key="5">
    <source>
        <dbReference type="ARBA" id="ARBA00022984"/>
    </source>
</evidence>
<evidence type="ECO:0000256" key="7">
    <source>
        <dbReference type="PROSITE-ProRule" id="PRU01373"/>
    </source>
</evidence>
<comment type="pathway">
    <text evidence="1 7">Cell wall biogenesis; peptidoglycan biosynthesis.</text>
</comment>
<dbReference type="InterPro" id="IPR005490">
    <property type="entry name" value="LD_TPept_cat_dom"/>
</dbReference>
<keyword evidence="6 7" id="KW-0961">Cell wall biogenesis/degradation</keyword>
<dbReference type="PANTHER" id="PTHR41533">
    <property type="entry name" value="L,D-TRANSPEPTIDASE HI_1667-RELATED"/>
    <property type="match status" value="1"/>
</dbReference>
<keyword evidence="4 7" id="KW-0133">Cell shape</keyword>
<evidence type="ECO:0000256" key="4">
    <source>
        <dbReference type="ARBA" id="ARBA00022960"/>
    </source>
</evidence>
<keyword evidence="5 7" id="KW-0573">Peptidoglycan synthesis</keyword>
<keyword evidence="3" id="KW-0808">Transferase</keyword>
<dbReference type="SUPFAM" id="SSF141523">
    <property type="entry name" value="L,D-transpeptidase catalytic domain-like"/>
    <property type="match status" value="1"/>
</dbReference>
<dbReference type="InterPro" id="IPR045380">
    <property type="entry name" value="LD_TPept_scaffold_dom"/>
</dbReference>
<dbReference type="Proteomes" id="UP000825381">
    <property type="component" value="Chromosome"/>
</dbReference>
<evidence type="ECO:0000256" key="2">
    <source>
        <dbReference type="ARBA" id="ARBA00005992"/>
    </source>
</evidence>
<comment type="similarity">
    <text evidence="2">Belongs to the YkuD family.</text>
</comment>
<dbReference type="Pfam" id="PF03734">
    <property type="entry name" value="YkuD"/>
    <property type="match status" value="1"/>
</dbReference>
<reference evidence="10 11" key="1">
    <citation type="submission" date="2021-07" db="EMBL/GenBank/DDBJ databases">
        <title>Flavobacterium WSW3-B6 sp.nov, isolated from seaweed.</title>
        <authorList>
            <person name="Muhammad N."/>
            <person name="Ho H."/>
            <person name="Lee Y.-J."/>
            <person name="Nguyen T."/>
            <person name="Ho J."/>
            <person name="Kim S.-G."/>
        </authorList>
    </citation>
    <scope>NUCLEOTIDE SEQUENCE [LARGE SCALE GENOMIC DNA]</scope>
    <source>
        <strain evidence="10 11">WSW3-B6</strain>
    </source>
</reference>
<dbReference type="PANTHER" id="PTHR41533:SF2">
    <property type="entry name" value="BLR7131 PROTEIN"/>
    <property type="match status" value="1"/>
</dbReference>
<dbReference type="InterPro" id="IPR038063">
    <property type="entry name" value="Transpep_catalytic_dom"/>
</dbReference>
<proteinExistence type="inferred from homology"/>
<dbReference type="EMBL" id="CP080429">
    <property type="protein sequence ID" value="QYJ67967.1"/>
    <property type="molecule type" value="Genomic_DNA"/>
</dbReference>
<feature type="domain" description="L,D-TPase catalytic" evidence="9">
    <location>
        <begin position="321"/>
        <end position="478"/>
    </location>
</feature>
<accession>A0ABX8V654</accession>
<dbReference type="Gene3D" id="2.40.440.10">
    <property type="entry name" value="L,D-transpeptidase catalytic domain-like"/>
    <property type="match status" value="1"/>
</dbReference>
<organism evidence="10 11">
    <name type="scientific">Flavobacterium litorale</name>
    <dbReference type="NCBI Taxonomy" id="2856519"/>
    <lineage>
        <taxon>Bacteria</taxon>
        <taxon>Pseudomonadati</taxon>
        <taxon>Bacteroidota</taxon>
        <taxon>Flavobacteriia</taxon>
        <taxon>Flavobacteriales</taxon>
        <taxon>Flavobacteriaceae</taxon>
        <taxon>Flavobacterium</taxon>
    </lineage>
</organism>
<keyword evidence="8" id="KW-0175">Coiled coil</keyword>
<dbReference type="PROSITE" id="PS51257">
    <property type="entry name" value="PROKAR_LIPOPROTEIN"/>
    <property type="match status" value="1"/>
</dbReference>
<feature type="active site" description="Nucleophile" evidence="7">
    <location>
        <position position="450"/>
    </location>
</feature>
<name>A0ABX8V654_9FLAO</name>
<dbReference type="CDD" id="cd16913">
    <property type="entry name" value="YkuD_like"/>
    <property type="match status" value="1"/>
</dbReference>
<feature type="active site" description="Proton donor/acceptor" evidence="7">
    <location>
        <position position="431"/>
    </location>
</feature>
<evidence type="ECO:0000256" key="8">
    <source>
        <dbReference type="SAM" id="Coils"/>
    </source>
</evidence>
<evidence type="ECO:0000256" key="3">
    <source>
        <dbReference type="ARBA" id="ARBA00022679"/>
    </source>
</evidence>